<feature type="domain" description="HTH tetR-type" evidence="3">
    <location>
        <begin position="16"/>
        <end position="76"/>
    </location>
</feature>
<dbReference type="Gene3D" id="1.10.357.10">
    <property type="entry name" value="Tetracycline Repressor, domain 2"/>
    <property type="match status" value="1"/>
</dbReference>
<dbReference type="InterPro" id="IPR001647">
    <property type="entry name" value="HTH_TetR"/>
</dbReference>
<evidence type="ECO:0000313" key="4">
    <source>
        <dbReference type="EMBL" id="MFC5589721.1"/>
    </source>
</evidence>
<dbReference type="Proteomes" id="UP001596109">
    <property type="component" value="Unassembled WGS sequence"/>
</dbReference>
<dbReference type="PRINTS" id="PR00455">
    <property type="entry name" value="HTHTETR"/>
</dbReference>
<dbReference type="RefSeq" id="WP_381435038.1">
    <property type="nucleotide sequence ID" value="NZ_JBHSNO010000006.1"/>
</dbReference>
<feature type="DNA-binding region" description="H-T-H motif" evidence="2">
    <location>
        <begin position="39"/>
        <end position="58"/>
    </location>
</feature>
<dbReference type="Pfam" id="PF21313">
    <property type="entry name" value="EthR_C"/>
    <property type="match status" value="1"/>
</dbReference>
<proteinExistence type="predicted"/>
<name>A0ABW0TJR1_9BACL</name>
<dbReference type="InterPro" id="IPR009057">
    <property type="entry name" value="Homeodomain-like_sf"/>
</dbReference>
<evidence type="ECO:0000313" key="5">
    <source>
        <dbReference type="Proteomes" id="UP001596109"/>
    </source>
</evidence>
<accession>A0ABW0TJR1</accession>
<dbReference type="PANTHER" id="PTHR43479:SF7">
    <property type="entry name" value="TETR-FAMILY TRANSCRIPTIONAL REGULATOR"/>
    <property type="match status" value="1"/>
</dbReference>
<reference evidence="5" key="1">
    <citation type="journal article" date="2019" name="Int. J. Syst. Evol. Microbiol.">
        <title>The Global Catalogue of Microorganisms (GCM) 10K type strain sequencing project: providing services to taxonomists for standard genome sequencing and annotation.</title>
        <authorList>
            <consortium name="The Broad Institute Genomics Platform"/>
            <consortium name="The Broad Institute Genome Sequencing Center for Infectious Disease"/>
            <person name="Wu L."/>
            <person name="Ma J."/>
        </authorList>
    </citation>
    <scope>NUCLEOTIDE SEQUENCE [LARGE SCALE GENOMIC DNA]</scope>
    <source>
        <strain evidence="5">CGMCC 4.1434</strain>
    </source>
</reference>
<dbReference type="InterPro" id="IPR050624">
    <property type="entry name" value="HTH-type_Tx_Regulator"/>
</dbReference>
<dbReference type="PROSITE" id="PS50977">
    <property type="entry name" value="HTH_TETR_2"/>
    <property type="match status" value="1"/>
</dbReference>
<dbReference type="Gene3D" id="1.10.10.60">
    <property type="entry name" value="Homeodomain-like"/>
    <property type="match status" value="1"/>
</dbReference>
<dbReference type="InterPro" id="IPR036271">
    <property type="entry name" value="Tet_transcr_reg_TetR-rel_C_sf"/>
</dbReference>
<dbReference type="EMBL" id="JBHSNO010000006">
    <property type="protein sequence ID" value="MFC5589721.1"/>
    <property type="molecule type" value="Genomic_DNA"/>
</dbReference>
<keyword evidence="1 2" id="KW-0238">DNA-binding</keyword>
<protein>
    <submittedName>
        <fullName evidence="4">TetR/AcrR family transcriptional regulator</fullName>
    </submittedName>
</protein>
<dbReference type="PANTHER" id="PTHR43479">
    <property type="entry name" value="ACREF/ENVCD OPERON REPRESSOR-RELATED"/>
    <property type="match status" value="1"/>
</dbReference>
<organism evidence="4 5">
    <name type="scientific">Sporosarcina soli</name>
    <dbReference type="NCBI Taxonomy" id="334736"/>
    <lineage>
        <taxon>Bacteria</taxon>
        <taxon>Bacillati</taxon>
        <taxon>Bacillota</taxon>
        <taxon>Bacilli</taxon>
        <taxon>Bacillales</taxon>
        <taxon>Caryophanaceae</taxon>
        <taxon>Sporosarcina</taxon>
    </lineage>
</organism>
<dbReference type="InterPro" id="IPR049397">
    <property type="entry name" value="EthR_C"/>
</dbReference>
<evidence type="ECO:0000259" key="3">
    <source>
        <dbReference type="PROSITE" id="PS50977"/>
    </source>
</evidence>
<keyword evidence="5" id="KW-1185">Reference proteome</keyword>
<gene>
    <name evidence="4" type="ORF">ACFPRA_12520</name>
</gene>
<dbReference type="SUPFAM" id="SSF48498">
    <property type="entry name" value="Tetracyclin repressor-like, C-terminal domain"/>
    <property type="match status" value="1"/>
</dbReference>
<evidence type="ECO:0000256" key="1">
    <source>
        <dbReference type="ARBA" id="ARBA00023125"/>
    </source>
</evidence>
<dbReference type="SUPFAM" id="SSF46689">
    <property type="entry name" value="Homeodomain-like"/>
    <property type="match status" value="1"/>
</dbReference>
<sequence>MESSDKNIDGRKLRSIATRQKLLDAAYEIFYERGFEKTTISQIIKKAKTGYGTAYVHFKSKDDILIMLMENVMQEFLELAKTPFKPTSKKEAKELVLAQVTSFLKLAESNREMFKVFLEANGHSSSVNAKWDEIRHAFIHYITKDITYVQNKGLARTDVKAALVARSWFFANENYQWEIVRNENIAPLEEIAETITTMYIDGLYLEPRTKS</sequence>
<comment type="caution">
    <text evidence="4">The sequence shown here is derived from an EMBL/GenBank/DDBJ whole genome shotgun (WGS) entry which is preliminary data.</text>
</comment>
<dbReference type="Pfam" id="PF00440">
    <property type="entry name" value="TetR_N"/>
    <property type="match status" value="1"/>
</dbReference>
<evidence type="ECO:0000256" key="2">
    <source>
        <dbReference type="PROSITE-ProRule" id="PRU00335"/>
    </source>
</evidence>